<dbReference type="CDD" id="cd07377">
    <property type="entry name" value="WHTH_GntR"/>
    <property type="match status" value="1"/>
</dbReference>
<dbReference type="Pfam" id="PF07702">
    <property type="entry name" value="UTRA"/>
    <property type="match status" value="1"/>
</dbReference>
<comment type="caution">
    <text evidence="5">The sequence shown here is derived from an EMBL/GenBank/DDBJ whole genome shotgun (WGS) entry which is preliminary data.</text>
</comment>
<dbReference type="InterPro" id="IPR036388">
    <property type="entry name" value="WH-like_DNA-bd_sf"/>
</dbReference>
<evidence type="ECO:0000256" key="1">
    <source>
        <dbReference type="ARBA" id="ARBA00023015"/>
    </source>
</evidence>
<dbReference type="Gene3D" id="3.40.1410.10">
    <property type="entry name" value="Chorismate lyase-like"/>
    <property type="match status" value="1"/>
</dbReference>
<dbReference type="PROSITE" id="PS50949">
    <property type="entry name" value="HTH_GNTR"/>
    <property type="match status" value="1"/>
</dbReference>
<keyword evidence="2" id="KW-0238">DNA-binding</keyword>
<dbReference type="PANTHER" id="PTHR44846:SF1">
    <property type="entry name" value="MANNOSYL-D-GLYCERATE TRANSPORT_METABOLISM SYSTEM REPRESSOR MNGR-RELATED"/>
    <property type="match status" value="1"/>
</dbReference>
<dbReference type="SMART" id="SM00866">
    <property type="entry name" value="UTRA"/>
    <property type="match status" value="1"/>
</dbReference>
<dbReference type="InterPro" id="IPR028978">
    <property type="entry name" value="Chorismate_lyase_/UTRA_dom_sf"/>
</dbReference>
<dbReference type="SMART" id="SM00345">
    <property type="entry name" value="HTH_GNTR"/>
    <property type="match status" value="1"/>
</dbReference>
<protein>
    <submittedName>
        <fullName evidence="5">GntR family transcriptional regulator</fullName>
    </submittedName>
</protein>
<keyword evidence="1" id="KW-0805">Transcription regulation</keyword>
<feature type="domain" description="HTH gntR-type" evidence="4">
    <location>
        <begin position="7"/>
        <end position="77"/>
    </location>
</feature>
<name>A0ABU4D687_9NOCA</name>
<accession>A0ABU4D687</accession>
<sequence>MNRGDSVLLMEQTHAALLRLAAELESRSVARLPPERELAERLGTSRTTLRKALDLLERDGVIRRTKGRAGGAFLTSVTPGSSSPESAQSLCQSRRLLRSLNTVKGVPQMLHEQGFRDGTKVISARIAEPSPEAAQVLGDGPVVSLLRLRFADGDTLSLEQMYLSDSICGRVLETPLNSVYEALRTRLGVSVCMADESIELATISAPAGSLLRQPEGTPILKLERIGYDQSERPVEYSVDLFRADRTRLSVRTSSLVSASVTETST</sequence>
<dbReference type="PANTHER" id="PTHR44846">
    <property type="entry name" value="MANNOSYL-D-GLYCERATE TRANSPORT/METABOLISM SYSTEM REPRESSOR MNGR-RELATED"/>
    <property type="match status" value="1"/>
</dbReference>
<dbReference type="PRINTS" id="PR00035">
    <property type="entry name" value="HTHGNTR"/>
</dbReference>
<dbReference type="SUPFAM" id="SSF64288">
    <property type="entry name" value="Chorismate lyase-like"/>
    <property type="match status" value="1"/>
</dbReference>
<dbReference type="EMBL" id="JAWLKF010000017">
    <property type="protein sequence ID" value="MDV6305249.1"/>
    <property type="molecule type" value="Genomic_DNA"/>
</dbReference>
<dbReference type="InterPro" id="IPR011663">
    <property type="entry name" value="UTRA"/>
</dbReference>
<dbReference type="Gene3D" id="1.10.10.10">
    <property type="entry name" value="Winged helix-like DNA-binding domain superfamily/Winged helix DNA-binding domain"/>
    <property type="match status" value="1"/>
</dbReference>
<dbReference type="InterPro" id="IPR050679">
    <property type="entry name" value="Bact_HTH_transcr_reg"/>
</dbReference>
<keyword evidence="3" id="KW-0804">Transcription</keyword>
<dbReference type="InterPro" id="IPR000524">
    <property type="entry name" value="Tscrpt_reg_HTH_GntR"/>
</dbReference>
<organism evidence="5 6">
    <name type="scientific">Rhodococcus cerastii</name>
    <dbReference type="NCBI Taxonomy" id="908616"/>
    <lineage>
        <taxon>Bacteria</taxon>
        <taxon>Bacillati</taxon>
        <taxon>Actinomycetota</taxon>
        <taxon>Actinomycetes</taxon>
        <taxon>Mycobacteriales</taxon>
        <taxon>Nocardiaceae</taxon>
        <taxon>Rhodococcus</taxon>
    </lineage>
</organism>
<evidence type="ECO:0000259" key="4">
    <source>
        <dbReference type="PROSITE" id="PS50949"/>
    </source>
</evidence>
<evidence type="ECO:0000256" key="2">
    <source>
        <dbReference type="ARBA" id="ARBA00023125"/>
    </source>
</evidence>
<dbReference type="SUPFAM" id="SSF46785">
    <property type="entry name" value="Winged helix' DNA-binding domain"/>
    <property type="match status" value="1"/>
</dbReference>
<dbReference type="Proteomes" id="UP001186104">
    <property type="component" value="Unassembled WGS sequence"/>
</dbReference>
<reference evidence="5 6" key="1">
    <citation type="submission" date="2023-10" db="EMBL/GenBank/DDBJ databases">
        <title>Development of a sustainable strategy for remediation of hydrocarbon-contaminated territories based on the waste exchange concept.</title>
        <authorList>
            <person name="Krivoruchko A."/>
        </authorList>
    </citation>
    <scope>NUCLEOTIDE SEQUENCE [LARGE SCALE GENOMIC DNA]</scope>
    <source>
        <strain evidence="5 6">IEGM 1327</strain>
    </source>
</reference>
<dbReference type="InterPro" id="IPR036390">
    <property type="entry name" value="WH_DNA-bd_sf"/>
</dbReference>
<evidence type="ECO:0000313" key="6">
    <source>
        <dbReference type="Proteomes" id="UP001186104"/>
    </source>
</evidence>
<dbReference type="RefSeq" id="WP_094688278.1">
    <property type="nucleotide sequence ID" value="NZ_JAWLKF010000017.1"/>
</dbReference>
<keyword evidence="6" id="KW-1185">Reference proteome</keyword>
<gene>
    <name evidence="5" type="ORF">R3P93_22010</name>
</gene>
<dbReference type="Pfam" id="PF00392">
    <property type="entry name" value="GntR"/>
    <property type="match status" value="1"/>
</dbReference>
<proteinExistence type="predicted"/>
<evidence type="ECO:0000313" key="5">
    <source>
        <dbReference type="EMBL" id="MDV6305249.1"/>
    </source>
</evidence>
<evidence type="ECO:0000256" key="3">
    <source>
        <dbReference type="ARBA" id="ARBA00023163"/>
    </source>
</evidence>